<dbReference type="GeneID" id="54588986"/>
<evidence type="ECO:0000256" key="2">
    <source>
        <dbReference type="ARBA" id="ARBA00022630"/>
    </source>
</evidence>
<dbReference type="GO" id="GO:0071949">
    <property type="term" value="F:FAD binding"/>
    <property type="evidence" value="ECO:0007669"/>
    <property type="project" value="InterPro"/>
</dbReference>
<dbReference type="InterPro" id="IPR006094">
    <property type="entry name" value="Oxid_FAD_bind_N"/>
</dbReference>
<feature type="domain" description="FAD-binding PCMH-type" evidence="5">
    <location>
        <begin position="94"/>
        <end position="265"/>
    </location>
</feature>
<gene>
    <name evidence="6" type="ORF">BU26DRAFT_606284</name>
</gene>
<evidence type="ECO:0000313" key="7">
    <source>
        <dbReference type="Proteomes" id="UP000800094"/>
    </source>
</evidence>
<dbReference type="RefSeq" id="XP_033682325.1">
    <property type="nucleotide sequence ID" value="XM_033835656.1"/>
</dbReference>
<evidence type="ECO:0000259" key="5">
    <source>
        <dbReference type="PROSITE" id="PS51387"/>
    </source>
</evidence>
<dbReference type="InterPro" id="IPR016169">
    <property type="entry name" value="FAD-bd_PCMH_sub2"/>
</dbReference>
<evidence type="ECO:0000256" key="1">
    <source>
        <dbReference type="ARBA" id="ARBA00005466"/>
    </source>
</evidence>
<dbReference type="GO" id="GO:0016491">
    <property type="term" value="F:oxidoreductase activity"/>
    <property type="evidence" value="ECO:0007669"/>
    <property type="project" value="UniProtKB-KW"/>
</dbReference>
<organism evidence="6 7">
    <name type="scientific">Trematosphaeria pertusa</name>
    <dbReference type="NCBI Taxonomy" id="390896"/>
    <lineage>
        <taxon>Eukaryota</taxon>
        <taxon>Fungi</taxon>
        <taxon>Dikarya</taxon>
        <taxon>Ascomycota</taxon>
        <taxon>Pezizomycotina</taxon>
        <taxon>Dothideomycetes</taxon>
        <taxon>Pleosporomycetidae</taxon>
        <taxon>Pleosporales</taxon>
        <taxon>Massarineae</taxon>
        <taxon>Trematosphaeriaceae</taxon>
        <taxon>Trematosphaeria</taxon>
    </lineage>
</organism>
<dbReference type="SUPFAM" id="SSF56176">
    <property type="entry name" value="FAD-binding/transporter-associated domain-like"/>
    <property type="match status" value="1"/>
</dbReference>
<dbReference type="InterPro" id="IPR016166">
    <property type="entry name" value="FAD-bd_PCMH"/>
</dbReference>
<dbReference type="Gene3D" id="3.30.465.10">
    <property type="match status" value="1"/>
</dbReference>
<evidence type="ECO:0000256" key="3">
    <source>
        <dbReference type="ARBA" id="ARBA00022827"/>
    </source>
</evidence>
<keyword evidence="4" id="KW-0560">Oxidoreductase</keyword>
<dbReference type="InterPro" id="IPR050416">
    <property type="entry name" value="FAD-linked_Oxidoreductase"/>
</dbReference>
<keyword evidence="2" id="KW-0285">Flavoprotein</keyword>
<comment type="similarity">
    <text evidence="1">Belongs to the oxygen-dependent FAD-linked oxidoreductase family.</text>
</comment>
<sequence>MATPQTKDKAMTPPTSIDEFVASLDLPQEKAEEVTTVLNLEGLPSLLNGTKVERDVPRLADISCEIAQIVLGPNTLREKREVKDLVEESWSQTCWEIPACVVRPQTAKQVSQILRIVSFFKSRFAVRSGGHSPNPGAASISNGVLIDLHQMNKISIDSGHNVASVGPGARWGHVYAFLDQYGVTVIGGRIPQVGVGGLILGGGLSYFSGEYGLAADNVSSMEVVLADGTIVTADHEHRSDLFWALKGGGPNFGIVTRYNLRTIPVKNIWYESMVFSIDKATALLDAFATWQSSSDTKASVALVISLNAIIVGLVYLRSTERPSVFQPFYEIPPLFPAVPPTNGTVLALSQITGASSVSTSPRHDYRAASSKVDVDLYKQVYQHWINKATAVHESTGANLTFVLQHIPPNLVRKGNSNGGNPLGLAPISQQWWTTIADWDNPEDDAVVRDVAISTSQKWEEIGKAHGSYLPFKYMNDASRDEDPLGSYPVANRNRLRAVAAKYDPFRVFQTLQNGGFLLSKS</sequence>
<dbReference type="Proteomes" id="UP000800094">
    <property type="component" value="Unassembled WGS sequence"/>
</dbReference>
<dbReference type="AlphaFoldDB" id="A0A6A6IAB8"/>
<dbReference type="PROSITE" id="PS51387">
    <property type="entry name" value="FAD_PCMH"/>
    <property type="match status" value="1"/>
</dbReference>
<keyword evidence="3" id="KW-0274">FAD</keyword>
<evidence type="ECO:0000256" key="4">
    <source>
        <dbReference type="ARBA" id="ARBA00023002"/>
    </source>
</evidence>
<accession>A0A6A6IAB8</accession>
<name>A0A6A6IAB8_9PLEO</name>
<keyword evidence="7" id="KW-1185">Reference proteome</keyword>
<dbReference type="InterPro" id="IPR036318">
    <property type="entry name" value="FAD-bd_PCMH-like_sf"/>
</dbReference>
<dbReference type="EMBL" id="ML987197">
    <property type="protein sequence ID" value="KAF2247321.1"/>
    <property type="molecule type" value="Genomic_DNA"/>
</dbReference>
<dbReference type="Pfam" id="PF01565">
    <property type="entry name" value="FAD_binding_4"/>
    <property type="match status" value="1"/>
</dbReference>
<evidence type="ECO:0000313" key="6">
    <source>
        <dbReference type="EMBL" id="KAF2247321.1"/>
    </source>
</evidence>
<protein>
    <submittedName>
        <fullName evidence="6">Putative 6-hydroxy-D-nicotine oxidase</fullName>
    </submittedName>
</protein>
<dbReference type="PANTHER" id="PTHR42973:SF54">
    <property type="entry name" value="FAD-BINDING PCMH-TYPE DOMAIN-CONTAINING PROTEIN"/>
    <property type="match status" value="1"/>
</dbReference>
<reference evidence="6" key="1">
    <citation type="journal article" date="2020" name="Stud. Mycol.">
        <title>101 Dothideomycetes genomes: a test case for predicting lifestyles and emergence of pathogens.</title>
        <authorList>
            <person name="Haridas S."/>
            <person name="Albert R."/>
            <person name="Binder M."/>
            <person name="Bloem J."/>
            <person name="Labutti K."/>
            <person name="Salamov A."/>
            <person name="Andreopoulos B."/>
            <person name="Baker S."/>
            <person name="Barry K."/>
            <person name="Bills G."/>
            <person name="Bluhm B."/>
            <person name="Cannon C."/>
            <person name="Castanera R."/>
            <person name="Culley D."/>
            <person name="Daum C."/>
            <person name="Ezra D."/>
            <person name="Gonzalez J."/>
            <person name="Henrissat B."/>
            <person name="Kuo A."/>
            <person name="Liang C."/>
            <person name="Lipzen A."/>
            <person name="Lutzoni F."/>
            <person name="Magnuson J."/>
            <person name="Mondo S."/>
            <person name="Nolan M."/>
            <person name="Ohm R."/>
            <person name="Pangilinan J."/>
            <person name="Park H.-J."/>
            <person name="Ramirez L."/>
            <person name="Alfaro M."/>
            <person name="Sun H."/>
            <person name="Tritt A."/>
            <person name="Yoshinaga Y."/>
            <person name="Zwiers L.-H."/>
            <person name="Turgeon B."/>
            <person name="Goodwin S."/>
            <person name="Spatafora J."/>
            <person name="Crous P."/>
            <person name="Grigoriev I."/>
        </authorList>
    </citation>
    <scope>NUCLEOTIDE SEQUENCE</scope>
    <source>
        <strain evidence="6">CBS 122368</strain>
    </source>
</reference>
<proteinExistence type="inferred from homology"/>
<dbReference type="OrthoDB" id="2151789at2759"/>
<dbReference type="PANTHER" id="PTHR42973">
    <property type="entry name" value="BINDING OXIDOREDUCTASE, PUTATIVE (AFU_ORTHOLOGUE AFUA_1G17690)-RELATED"/>
    <property type="match status" value="1"/>
</dbReference>